<dbReference type="KEGG" id="mspg:F6B93_12490"/>
<evidence type="ECO:0000313" key="1">
    <source>
        <dbReference type="EMBL" id="QUR67811.1"/>
    </source>
</evidence>
<evidence type="ECO:0000313" key="2">
    <source>
        <dbReference type="Proteomes" id="UP000682202"/>
    </source>
</evidence>
<dbReference type="Proteomes" id="UP000682202">
    <property type="component" value="Chromosome"/>
</dbReference>
<gene>
    <name evidence="1" type="ORF">F6B93_12490</name>
</gene>
<sequence length="456" mass="50462">MSPTATEHRDADYLILGAGAMGMAFADVILAEDRAARIVMVDRHANAGGHWNDAYPFVRLHQPAAFYGINSTHLGQGGADLTSGPEIVAYYKNAMDRFLATGRVVFLPMSEYGQDGRIVSTVDRDRITQVTAHRRVVDGTYMQVRVPSVCPPGYRVDSDVTVIAPNGLAQVRQPAQRYVVIGAGKTGIDSILFLLDQGVAPHRIQWIVPNDAWLWDRATVQPGLAMATIVALVQSVAGASTVDDVFLHLERQGIVCRVDTTSLPTKWRCATIDRTELGGLRRIEDVVRMGRVQRISNEAIHLDRGTVAVAEDSLFIDCSANGLARIERQPLFSPGHITLQSVFMCQQTLSAALIARLELLDVTDDRRNRILTAVPHPELKQDLPTCLVTSAQNMINYSRQLPLWLRRCRLYFAHHEPLRRYVLGSAKLAVVQHRAVASMNKMLPAASKLHVERRTA</sequence>
<keyword evidence="2" id="KW-1185">Reference proteome</keyword>
<proteinExistence type="predicted"/>
<reference evidence="1" key="1">
    <citation type="submission" date="2019-12" db="EMBL/GenBank/DDBJ databases">
        <title>Mycobacterium spongiae sp. nov.</title>
        <authorList>
            <person name="Stinear T."/>
        </authorList>
    </citation>
    <scope>NUCLEOTIDE SEQUENCE</scope>
    <source>
        <strain evidence="1">FSD4b-SM</strain>
    </source>
</reference>
<dbReference type="AlphaFoldDB" id="A0A975PX25"/>
<dbReference type="SUPFAM" id="SSF51905">
    <property type="entry name" value="FAD/NAD(P)-binding domain"/>
    <property type="match status" value="1"/>
</dbReference>
<dbReference type="InterPro" id="IPR036188">
    <property type="entry name" value="FAD/NAD-bd_sf"/>
</dbReference>
<dbReference type="Gene3D" id="3.50.50.60">
    <property type="entry name" value="FAD/NAD(P)-binding domain"/>
    <property type="match status" value="1"/>
</dbReference>
<accession>A0A975PX25</accession>
<dbReference type="EMBL" id="CP046600">
    <property type="protein sequence ID" value="QUR67811.1"/>
    <property type="molecule type" value="Genomic_DNA"/>
</dbReference>
<protein>
    <submittedName>
        <fullName evidence="1">NAD(P)/FAD-dependent oxidoreductase</fullName>
    </submittedName>
</protein>
<organism evidence="1 2">
    <name type="scientific">Mycobacterium spongiae</name>
    <dbReference type="NCBI Taxonomy" id="886343"/>
    <lineage>
        <taxon>Bacteria</taxon>
        <taxon>Bacillati</taxon>
        <taxon>Actinomycetota</taxon>
        <taxon>Actinomycetes</taxon>
        <taxon>Mycobacteriales</taxon>
        <taxon>Mycobacteriaceae</taxon>
        <taxon>Mycobacterium</taxon>
    </lineage>
</organism>
<name>A0A975PX25_9MYCO</name>
<dbReference type="RefSeq" id="WP_211695385.1">
    <property type="nucleotide sequence ID" value="NZ_CP046600.1"/>
</dbReference>